<dbReference type="Proteomes" id="UP001596523">
    <property type="component" value="Unassembled WGS sequence"/>
</dbReference>
<evidence type="ECO:0000259" key="5">
    <source>
        <dbReference type="Pfam" id="PF21761"/>
    </source>
</evidence>
<dbReference type="EC" id="1.1.-.-" evidence="6"/>
<evidence type="ECO:0000256" key="3">
    <source>
        <dbReference type="SAM" id="MobiDB-lite"/>
    </source>
</evidence>
<comment type="caution">
    <text evidence="6">The sequence shown here is derived from an EMBL/GenBank/DDBJ whole genome shotgun (WGS) entry which is preliminary data.</text>
</comment>
<dbReference type="InterPro" id="IPR036291">
    <property type="entry name" value="NAD(P)-bd_dom_sf"/>
</dbReference>
<dbReference type="Gene3D" id="1.10.1040.10">
    <property type="entry name" value="N-(1-d-carboxylethyl)-l-norvaline Dehydrogenase, domain 2"/>
    <property type="match status" value="1"/>
</dbReference>
<comment type="similarity">
    <text evidence="1">Belongs to the HIBADH-related family.</text>
</comment>
<evidence type="ECO:0000313" key="6">
    <source>
        <dbReference type="EMBL" id="MFC7302932.1"/>
    </source>
</evidence>
<sequence>MSEQAADTTTTTTASSAASAAVTVLGLGRMGGPIAAALLGAGRVTTVWNRSPERAVPLLKQGARTAATVADAVAASELVLVSLLDQRAVRDTLAAAAAHLRGRVVVNLTNNTPEEARELAAWVQERGARYLDGAMMALPETVATPEAFFLYSGSPEAFAEHRESLELLATAHFLGADPGLAEFEDLALLGSGYAALAGFLHSAALLASVGRPAAEFVPLVTRWLSGLLDFLPELAREVDARSYDDAASTVGMNHTALTTLVDTARSQGVDTALHEPLRELLGRRLAEGRGADSFSSVFELLGRQGGSGGSVGSGGSGGSVGSDRGAG</sequence>
<dbReference type="InterPro" id="IPR015815">
    <property type="entry name" value="HIBADH-related"/>
</dbReference>
<dbReference type="PIRSF" id="PIRSF000103">
    <property type="entry name" value="HIBADH"/>
    <property type="match status" value="1"/>
</dbReference>
<accession>A0ABW2JBM6</accession>
<keyword evidence="2 6" id="KW-0560">Oxidoreductase</keyword>
<evidence type="ECO:0000256" key="2">
    <source>
        <dbReference type="ARBA" id="ARBA00023002"/>
    </source>
</evidence>
<feature type="compositionally biased region" description="Gly residues" evidence="3">
    <location>
        <begin position="305"/>
        <end position="320"/>
    </location>
</feature>
<proteinExistence type="inferred from homology"/>
<dbReference type="Pfam" id="PF21761">
    <property type="entry name" value="RedAm-like_C"/>
    <property type="match status" value="1"/>
</dbReference>
<organism evidence="6 7">
    <name type="scientific">Streptomyces monticola</name>
    <dbReference type="NCBI Taxonomy" id="2666263"/>
    <lineage>
        <taxon>Bacteria</taxon>
        <taxon>Bacillati</taxon>
        <taxon>Actinomycetota</taxon>
        <taxon>Actinomycetes</taxon>
        <taxon>Kitasatosporales</taxon>
        <taxon>Streptomycetaceae</taxon>
        <taxon>Streptomyces</taxon>
    </lineage>
</organism>
<dbReference type="RefSeq" id="WP_381825603.1">
    <property type="nucleotide sequence ID" value="NZ_JBHTCF010000001.1"/>
</dbReference>
<evidence type="ECO:0000259" key="4">
    <source>
        <dbReference type="Pfam" id="PF03446"/>
    </source>
</evidence>
<dbReference type="Pfam" id="PF03446">
    <property type="entry name" value="NAD_binding_2"/>
    <property type="match status" value="1"/>
</dbReference>
<dbReference type="PANTHER" id="PTHR43580:SF2">
    <property type="entry name" value="CYTOKINE-LIKE NUCLEAR FACTOR N-PAC"/>
    <property type="match status" value="1"/>
</dbReference>
<dbReference type="PANTHER" id="PTHR43580">
    <property type="entry name" value="OXIDOREDUCTASE GLYR1-RELATED"/>
    <property type="match status" value="1"/>
</dbReference>
<feature type="region of interest" description="Disordered" evidence="3">
    <location>
        <begin position="305"/>
        <end position="327"/>
    </location>
</feature>
<feature type="domain" description="6-phosphogluconate dehydrogenase NADP-binding" evidence="4">
    <location>
        <begin position="22"/>
        <end position="171"/>
    </location>
</feature>
<dbReference type="InterPro" id="IPR048666">
    <property type="entry name" value="RedAm-like_C"/>
</dbReference>
<dbReference type="InterPro" id="IPR006115">
    <property type="entry name" value="6PGDH_NADP-bd"/>
</dbReference>
<dbReference type="InterPro" id="IPR051265">
    <property type="entry name" value="HIBADH-related_NP60_sf"/>
</dbReference>
<dbReference type="InterPro" id="IPR013328">
    <property type="entry name" value="6PGD_dom2"/>
</dbReference>
<evidence type="ECO:0000256" key="1">
    <source>
        <dbReference type="ARBA" id="ARBA00009080"/>
    </source>
</evidence>
<evidence type="ECO:0000313" key="7">
    <source>
        <dbReference type="Proteomes" id="UP001596523"/>
    </source>
</evidence>
<name>A0ABW2JBM6_9ACTN</name>
<keyword evidence="7" id="KW-1185">Reference proteome</keyword>
<dbReference type="Gene3D" id="3.40.50.720">
    <property type="entry name" value="NAD(P)-binding Rossmann-like Domain"/>
    <property type="match status" value="1"/>
</dbReference>
<gene>
    <name evidence="6" type="ORF">ACFQVC_01705</name>
</gene>
<reference evidence="7" key="1">
    <citation type="journal article" date="2019" name="Int. J. Syst. Evol. Microbiol.">
        <title>The Global Catalogue of Microorganisms (GCM) 10K type strain sequencing project: providing services to taxonomists for standard genome sequencing and annotation.</title>
        <authorList>
            <consortium name="The Broad Institute Genomics Platform"/>
            <consortium name="The Broad Institute Genome Sequencing Center for Infectious Disease"/>
            <person name="Wu L."/>
            <person name="Ma J."/>
        </authorList>
    </citation>
    <scope>NUCLEOTIDE SEQUENCE [LARGE SCALE GENOMIC DNA]</scope>
    <source>
        <strain evidence="7">SYNS20</strain>
    </source>
</reference>
<protein>
    <submittedName>
        <fullName evidence="6">NAD(P)-dependent oxidoreductase</fullName>
        <ecNumber evidence="6">1.1.-.-</ecNumber>
    </submittedName>
</protein>
<feature type="domain" description="NADPH-dependent reductive aminase-like C-terminal" evidence="5">
    <location>
        <begin position="177"/>
        <end position="302"/>
    </location>
</feature>
<dbReference type="EMBL" id="JBHTCF010000001">
    <property type="protein sequence ID" value="MFC7302932.1"/>
    <property type="molecule type" value="Genomic_DNA"/>
</dbReference>
<dbReference type="SUPFAM" id="SSF51735">
    <property type="entry name" value="NAD(P)-binding Rossmann-fold domains"/>
    <property type="match status" value="1"/>
</dbReference>
<dbReference type="GO" id="GO:0016491">
    <property type="term" value="F:oxidoreductase activity"/>
    <property type="evidence" value="ECO:0007669"/>
    <property type="project" value="UniProtKB-KW"/>
</dbReference>